<dbReference type="EC" id="2.5.1.75" evidence="10"/>
<evidence type="ECO:0000256" key="7">
    <source>
        <dbReference type="ARBA" id="ARBA00022840"/>
    </source>
</evidence>
<dbReference type="PANTHER" id="PTHR11088">
    <property type="entry name" value="TRNA DIMETHYLALLYLTRANSFERASE"/>
    <property type="match status" value="1"/>
</dbReference>
<dbReference type="InterPro" id="IPR027417">
    <property type="entry name" value="P-loop_NTPase"/>
</dbReference>
<sequence>MSSNDTTLPPAIFIMGPTASGKTDLAVDLVDKYPCELISVDSALVFKGMDIGTAKPDEETLRRAPHKLISFLDPSESYSAADFRRDALAEMKTATEAGKVPVLVGGTMLYFRALEQGLADMPDANPEIRAKLTQEAEANGWQSLHDRLAQVDPESAARIHPNDPQRLQRALEVYEVSGVSMTELHKRAAVNAVPYRLLKIALIPSDREWLRKRAELRFDLMTEAGFIDEVKALYERGDLHENLPAIRSVGYRQAWDYLTGKVNYEEMRSRAIIATRQLAKRQLTWLRSEQGITTHDPLNNDTSSILAEIDAFLSAKQG</sequence>
<feature type="site" description="Interaction with substrate tRNA" evidence="10">
    <location>
        <position position="129"/>
    </location>
</feature>
<proteinExistence type="inferred from homology"/>
<dbReference type="NCBIfam" id="TIGR00174">
    <property type="entry name" value="miaA"/>
    <property type="match status" value="1"/>
</dbReference>
<dbReference type="EMBL" id="QGKM01000008">
    <property type="protein sequence ID" value="PWQ99806.1"/>
    <property type="molecule type" value="Genomic_DNA"/>
</dbReference>
<dbReference type="Pfam" id="PF01715">
    <property type="entry name" value="IPPT"/>
    <property type="match status" value="1"/>
</dbReference>
<dbReference type="FunFam" id="1.10.20.140:FF:000001">
    <property type="entry name" value="tRNA dimethylallyltransferase"/>
    <property type="match status" value="1"/>
</dbReference>
<dbReference type="InterPro" id="IPR018022">
    <property type="entry name" value="IPT"/>
</dbReference>
<comment type="similarity">
    <text evidence="3 10 13">Belongs to the IPP transferase family.</text>
</comment>
<name>A0A317CMP4_9GAMM</name>
<keyword evidence="15" id="KW-1185">Reference proteome</keyword>
<evidence type="ECO:0000256" key="12">
    <source>
        <dbReference type="RuleBase" id="RU003784"/>
    </source>
</evidence>
<comment type="caution">
    <text evidence="14">The sequence shown here is derived from an EMBL/GenBank/DDBJ whole genome shotgun (WGS) entry which is preliminary data.</text>
</comment>
<dbReference type="HAMAP" id="MF_00185">
    <property type="entry name" value="IPP_trans"/>
    <property type="match status" value="1"/>
</dbReference>
<keyword evidence="6 10" id="KW-0547">Nucleotide-binding</keyword>
<feature type="binding site" evidence="10">
    <location>
        <begin position="16"/>
        <end position="23"/>
    </location>
    <ligand>
        <name>ATP</name>
        <dbReference type="ChEBI" id="CHEBI:30616"/>
    </ligand>
</feature>
<dbReference type="Proteomes" id="UP000245539">
    <property type="component" value="Unassembled WGS sequence"/>
</dbReference>
<evidence type="ECO:0000256" key="2">
    <source>
        <dbReference type="ARBA" id="ARBA00003213"/>
    </source>
</evidence>
<dbReference type="SUPFAM" id="SSF52540">
    <property type="entry name" value="P-loop containing nucleoside triphosphate hydrolases"/>
    <property type="match status" value="2"/>
</dbReference>
<evidence type="ECO:0000313" key="14">
    <source>
        <dbReference type="EMBL" id="PWQ99806.1"/>
    </source>
</evidence>
<feature type="site" description="Interaction with substrate tRNA" evidence="10">
    <location>
        <position position="107"/>
    </location>
</feature>
<evidence type="ECO:0000256" key="10">
    <source>
        <dbReference type="HAMAP-Rule" id="MF_00185"/>
    </source>
</evidence>
<dbReference type="RefSeq" id="WP_109836539.1">
    <property type="nucleotide sequence ID" value="NZ_QGKM01000008.1"/>
</dbReference>
<accession>A0A317CMP4</accession>
<protein>
    <recommendedName>
        <fullName evidence="10">tRNA dimethylallyltransferase</fullName>
        <ecNumber evidence="10">2.5.1.75</ecNumber>
    </recommendedName>
    <alternativeName>
        <fullName evidence="10">Dimethylallyl diphosphate:tRNA dimethylallyltransferase</fullName>
        <shortName evidence="10">DMAPP:tRNA dimethylallyltransferase</shortName>
        <shortName evidence="10">DMATase</shortName>
    </alternativeName>
    <alternativeName>
        <fullName evidence="10">Isopentenyl-diphosphate:tRNA isopentenyltransferase</fullName>
        <shortName evidence="10">IPP transferase</shortName>
        <shortName evidence="10">IPPT</shortName>
        <shortName evidence="10">IPTase</shortName>
    </alternativeName>
</protein>
<comment type="catalytic activity">
    <reaction evidence="9 10 11">
        <text>adenosine(37) in tRNA + dimethylallyl diphosphate = N(6)-dimethylallyladenosine(37) in tRNA + diphosphate</text>
        <dbReference type="Rhea" id="RHEA:26482"/>
        <dbReference type="Rhea" id="RHEA-COMP:10162"/>
        <dbReference type="Rhea" id="RHEA-COMP:10375"/>
        <dbReference type="ChEBI" id="CHEBI:33019"/>
        <dbReference type="ChEBI" id="CHEBI:57623"/>
        <dbReference type="ChEBI" id="CHEBI:74411"/>
        <dbReference type="ChEBI" id="CHEBI:74415"/>
        <dbReference type="EC" id="2.5.1.75"/>
    </reaction>
</comment>
<comment type="caution">
    <text evidence="10">Lacks conserved residue(s) required for the propagation of feature annotation.</text>
</comment>
<evidence type="ECO:0000256" key="8">
    <source>
        <dbReference type="ARBA" id="ARBA00022842"/>
    </source>
</evidence>
<dbReference type="GO" id="GO:0005524">
    <property type="term" value="F:ATP binding"/>
    <property type="evidence" value="ECO:0007669"/>
    <property type="project" value="UniProtKB-UniRule"/>
</dbReference>
<dbReference type="PANTHER" id="PTHR11088:SF60">
    <property type="entry name" value="TRNA DIMETHYLALLYLTRANSFERASE"/>
    <property type="match status" value="1"/>
</dbReference>
<feature type="region of interest" description="Interaction with substrate tRNA" evidence="10">
    <location>
        <begin position="41"/>
        <end position="44"/>
    </location>
</feature>
<comment type="function">
    <text evidence="2 10 12">Catalyzes the transfer of a dimethylallyl group onto the adenine at position 37 in tRNAs that read codons beginning with uridine, leading to the formation of N6-(dimethylallyl)adenosine (i(6)A).</text>
</comment>
<dbReference type="CDD" id="cd02019">
    <property type="entry name" value="NK"/>
    <property type="match status" value="1"/>
</dbReference>
<dbReference type="OrthoDB" id="9776390at2"/>
<dbReference type="Gene3D" id="1.10.20.140">
    <property type="match status" value="1"/>
</dbReference>
<keyword evidence="7 10" id="KW-0067">ATP-binding</keyword>
<reference evidence="14 15" key="1">
    <citation type="submission" date="2018-05" db="EMBL/GenBank/DDBJ databases">
        <title>Leucothrix arctica sp. nov., isolated from Arctic seawater.</title>
        <authorList>
            <person name="Choi A."/>
            <person name="Baek K."/>
        </authorList>
    </citation>
    <scope>NUCLEOTIDE SEQUENCE [LARGE SCALE GENOMIC DNA]</scope>
    <source>
        <strain evidence="14 15">JCM 18388</strain>
    </source>
</reference>
<dbReference type="InterPro" id="IPR039657">
    <property type="entry name" value="Dimethylallyltransferase"/>
</dbReference>
<evidence type="ECO:0000256" key="9">
    <source>
        <dbReference type="ARBA" id="ARBA00049563"/>
    </source>
</evidence>
<keyword evidence="4 10" id="KW-0808">Transferase</keyword>
<evidence type="ECO:0000256" key="6">
    <source>
        <dbReference type="ARBA" id="ARBA00022741"/>
    </source>
</evidence>
<gene>
    <name evidence="10" type="primary">miaA</name>
    <name evidence="14" type="ORF">DKW60_04850</name>
</gene>
<evidence type="ECO:0000256" key="3">
    <source>
        <dbReference type="ARBA" id="ARBA00005842"/>
    </source>
</evidence>
<comment type="cofactor">
    <cofactor evidence="1 10">
        <name>Mg(2+)</name>
        <dbReference type="ChEBI" id="CHEBI:18420"/>
    </cofactor>
</comment>
<dbReference type="AlphaFoldDB" id="A0A317CMP4"/>
<feature type="region of interest" description="Interaction with substrate tRNA" evidence="10">
    <location>
        <begin position="165"/>
        <end position="169"/>
    </location>
</feature>
<feature type="binding site" evidence="10">
    <location>
        <begin position="18"/>
        <end position="23"/>
    </location>
    <ligand>
        <name>substrate</name>
    </ligand>
</feature>
<keyword evidence="8 10" id="KW-0460">Magnesium</keyword>
<comment type="subunit">
    <text evidence="10">Monomer.</text>
</comment>
<dbReference type="Gene3D" id="3.40.50.300">
    <property type="entry name" value="P-loop containing nucleotide triphosphate hydrolases"/>
    <property type="match status" value="1"/>
</dbReference>
<evidence type="ECO:0000256" key="11">
    <source>
        <dbReference type="RuleBase" id="RU003783"/>
    </source>
</evidence>
<dbReference type="GO" id="GO:0006400">
    <property type="term" value="P:tRNA modification"/>
    <property type="evidence" value="ECO:0007669"/>
    <property type="project" value="TreeGrafter"/>
</dbReference>
<organism evidence="14 15">
    <name type="scientific">Leucothrix pacifica</name>
    <dbReference type="NCBI Taxonomy" id="1247513"/>
    <lineage>
        <taxon>Bacteria</taxon>
        <taxon>Pseudomonadati</taxon>
        <taxon>Pseudomonadota</taxon>
        <taxon>Gammaproteobacteria</taxon>
        <taxon>Thiotrichales</taxon>
        <taxon>Thiotrichaceae</taxon>
        <taxon>Leucothrix</taxon>
    </lineage>
</organism>
<evidence type="ECO:0000313" key="15">
    <source>
        <dbReference type="Proteomes" id="UP000245539"/>
    </source>
</evidence>
<keyword evidence="5 10" id="KW-0819">tRNA processing</keyword>
<evidence type="ECO:0000256" key="4">
    <source>
        <dbReference type="ARBA" id="ARBA00022679"/>
    </source>
</evidence>
<dbReference type="GO" id="GO:0052381">
    <property type="term" value="F:tRNA dimethylallyltransferase activity"/>
    <property type="evidence" value="ECO:0007669"/>
    <property type="project" value="UniProtKB-UniRule"/>
</dbReference>
<evidence type="ECO:0000256" key="5">
    <source>
        <dbReference type="ARBA" id="ARBA00022694"/>
    </source>
</evidence>
<evidence type="ECO:0000256" key="13">
    <source>
        <dbReference type="RuleBase" id="RU003785"/>
    </source>
</evidence>
<evidence type="ECO:0000256" key="1">
    <source>
        <dbReference type="ARBA" id="ARBA00001946"/>
    </source>
</evidence>